<organism evidence="1 2">
    <name type="scientific">Peribacillus cavernae</name>
    <dbReference type="NCBI Taxonomy" id="1674310"/>
    <lineage>
        <taxon>Bacteria</taxon>
        <taxon>Bacillati</taxon>
        <taxon>Bacillota</taxon>
        <taxon>Bacilli</taxon>
        <taxon>Bacillales</taxon>
        <taxon>Bacillaceae</taxon>
        <taxon>Peribacillus</taxon>
    </lineage>
</organism>
<protein>
    <submittedName>
        <fullName evidence="1">Uncharacterized protein</fullName>
    </submittedName>
</protein>
<dbReference type="RefSeq" id="WP_126863439.1">
    <property type="nucleotide sequence ID" value="NZ_JAUSTX010000004.1"/>
</dbReference>
<proteinExistence type="predicted"/>
<sequence length="79" mass="9810">MNKDEQDHKKFLEQQLEWYKEQDRILEEIEMKPREMKKIAQYSLEYRLTPLEINQLNDQLKELESEVHFLEKQLHSVVH</sequence>
<evidence type="ECO:0000313" key="2">
    <source>
        <dbReference type="Proteomes" id="UP000267430"/>
    </source>
</evidence>
<dbReference type="AlphaFoldDB" id="A0A3S0VRW2"/>
<name>A0A3S0VRW2_9BACI</name>
<reference evidence="1 2" key="1">
    <citation type="submission" date="2018-12" db="EMBL/GenBank/DDBJ databases">
        <title>Bacillus chawlae sp. nov., Bacillus glennii sp. nov., and Bacillus saganii sp. nov. Isolated from the Vehicle Assembly Building at Kennedy Space Center where the Viking Spacecraft were Assembled.</title>
        <authorList>
            <person name="Seuylemezian A."/>
            <person name="Vaishampayan P."/>
        </authorList>
    </citation>
    <scope>NUCLEOTIDE SEQUENCE [LARGE SCALE GENOMIC DNA]</scope>
    <source>
        <strain evidence="1 2">L5</strain>
    </source>
</reference>
<gene>
    <name evidence="1" type="ORF">ELQ35_03445</name>
</gene>
<accession>A0A3S0VRW2</accession>
<dbReference type="Proteomes" id="UP000267430">
    <property type="component" value="Unassembled WGS sequence"/>
</dbReference>
<keyword evidence="2" id="KW-1185">Reference proteome</keyword>
<dbReference type="EMBL" id="RYZZ01000005">
    <property type="protein sequence ID" value="RUQ31416.1"/>
    <property type="molecule type" value="Genomic_DNA"/>
</dbReference>
<evidence type="ECO:0000313" key="1">
    <source>
        <dbReference type="EMBL" id="RUQ31416.1"/>
    </source>
</evidence>
<dbReference type="OrthoDB" id="2887155at2"/>
<comment type="caution">
    <text evidence="1">The sequence shown here is derived from an EMBL/GenBank/DDBJ whole genome shotgun (WGS) entry which is preliminary data.</text>
</comment>